<keyword evidence="2 4" id="KW-0863">Zinc-finger</keyword>
<evidence type="ECO:0000256" key="4">
    <source>
        <dbReference type="PROSITE-ProRule" id="PRU00134"/>
    </source>
</evidence>
<name>A0A226D4Y9_FOLCA</name>
<dbReference type="InterPro" id="IPR058698">
    <property type="entry name" value="CUB_metazoa"/>
</dbReference>
<proteinExistence type="predicted"/>
<keyword evidence="5" id="KW-1133">Transmembrane helix</keyword>
<gene>
    <name evidence="7" type="ORF">Fcan01_25473</name>
</gene>
<dbReference type="InterPro" id="IPR002893">
    <property type="entry name" value="Znf_MYND"/>
</dbReference>
<keyword evidence="5" id="KW-0812">Transmembrane</keyword>
<dbReference type="PROSITE" id="PS50865">
    <property type="entry name" value="ZF_MYND_2"/>
    <property type="match status" value="1"/>
</dbReference>
<protein>
    <submittedName>
        <fullName evidence="7">Ubiquitin carboxyl-terminal hydrolase 18</fullName>
    </submittedName>
</protein>
<feature type="domain" description="MYND-type" evidence="6">
    <location>
        <begin position="795"/>
        <end position="834"/>
    </location>
</feature>
<reference evidence="7 8" key="1">
    <citation type="submission" date="2015-12" db="EMBL/GenBank/DDBJ databases">
        <title>The genome of Folsomia candida.</title>
        <authorList>
            <person name="Faddeeva A."/>
            <person name="Derks M.F."/>
            <person name="Anvar Y."/>
            <person name="Smit S."/>
            <person name="Van Straalen N."/>
            <person name="Roelofs D."/>
        </authorList>
    </citation>
    <scope>NUCLEOTIDE SEQUENCE [LARGE SCALE GENOMIC DNA]</scope>
    <source>
        <strain evidence="7 8">VU population</strain>
        <tissue evidence="7">Whole body</tissue>
    </source>
</reference>
<evidence type="ECO:0000259" key="6">
    <source>
        <dbReference type="PROSITE" id="PS50865"/>
    </source>
</evidence>
<evidence type="ECO:0000256" key="2">
    <source>
        <dbReference type="ARBA" id="ARBA00022771"/>
    </source>
</evidence>
<keyword evidence="5" id="KW-0472">Membrane</keyword>
<comment type="caution">
    <text evidence="7">The sequence shown here is derived from an EMBL/GenBank/DDBJ whole genome shotgun (WGS) entry which is preliminary data.</text>
</comment>
<accession>A0A226D4Y9</accession>
<dbReference type="GO" id="GO:0008270">
    <property type="term" value="F:zinc ion binding"/>
    <property type="evidence" value="ECO:0007669"/>
    <property type="project" value="UniProtKB-KW"/>
</dbReference>
<dbReference type="EMBL" id="LNIX01000037">
    <property type="protein sequence ID" value="OXA39807.1"/>
    <property type="molecule type" value="Genomic_DNA"/>
</dbReference>
<organism evidence="7 8">
    <name type="scientific">Folsomia candida</name>
    <name type="common">Springtail</name>
    <dbReference type="NCBI Taxonomy" id="158441"/>
    <lineage>
        <taxon>Eukaryota</taxon>
        <taxon>Metazoa</taxon>
        <taxon>Ecdysozoa</taxon>
        <taxon>Arthropoda</taxon>
        <taxon>Hexapoda</taxon>
        <taxon>Collembola</taxon>
        <taxon>Entomobryomorpha</taxon>
        <taxon>Isotomoidea</taxon>
        <taxon>Isotomidae</taxon>
        <taxon>Proisotominae</taxon>
        <taxon>Folsomia</taxon>
    </lineage>
</organism>
<dbReference type="GO" id="GO:0016787">
    <property type="term" value="F:hydrolase activity"/>
    <property type="evidence" value="ECO:0007669"/>
    <property type="project" value="UniProtKB-KW"/>
</dbReference>
<feature type="transmembrane region" description="Helical" evidence="5">
    <location>
        <begin position="44"/>
        <end position="67"/>
    </location>
</feature>
<evidence type="ECO:0000313" key="7">
    <source>
        <dbReference type="EMBL" id="OXA39807.1"/>
    </source>
</evidence>
<dbReference type="STRING" id="158441.A0A226D4Y9"/>
<feature type="transmembrane region" description="Helical" evidence="5">
    <location>
        <begin position="183"/>
        <end position="208"/>
    </location>
</feature>
<dbReference type="OrthoDB" id="432970at2759"/>
<dbReference type="Proteomes" id="UP000198287">
    <property type="component" value="Unassembled WGS sequence"/>
</dbReference>
<sequence length="839" mass="95617">MDHAGMFTAFDVYARQMQHFTEPPIQWCTSKKKFNFATGQFKNYLWYFNTFAGFGLCTVGGLVVILLSQLFKFYKDLHAAYVFMFVVQLSTSAAGFAVNVEMILYGEDCVKGWNALLGMDKILQSRARHHSLRKSRVWQILTIFSWAFSTYPIVFTLAGIYFQFDPYYHILSMLNVTHPAPHIFRFYLIFTAPAELCRFISFMVLFSISTLHMLRDALFTEQNRSPFRISGTLAEWQYRQVQILVVNLETYIGNICLVAQGLGLANGVLCNFVTLKFYATLPIWFYVIFPSIAVMILVVIHSKQGRKKSSRVVKSLKSVTISPMLAEYKFFVYKRCTKAPNKSCLQYFNANHGIVKSFDFPTQQQSSQRYTVCVGGSDTKSITWRPCSAKETKGQNPFSIVTNPYGPSSNPDLWICRPDRDWVQVNGDNQMCKSDDFEQNFGIESYFVPFLLNVNFNEIENQDLPCLEQISQVPEPLCTPDLTNLPVCIIANYDQCFWNSAETPGFCECDPKPSVLIGLEREEGKVQKQKFRLQTPINGMWGKVRHFQQINSTVFKNRTLCPDTSHIASRQQVGIPFLDSPVGTALEVPDIILKPPSNLNPDYAKVCFDMKMETYTTFFIDFHAIIANYESAIANAINETGAFGIVYKDKFENLLIGLADRPKNLKMGVVQDIDELTTFCRAVTAGWLLWPDYWLGLQKIVDYLANDVVIEDVKRMDREFLLILKKIATHEEWPNDPVLGAGIASQAKKIVFRYKSTTPEDKELLHVKTMPTVWSAGVTPKEDHVGKRICDGVDCLEVEGKTATFSRCGKCRKVAYHSKECQGRAWKSGHRRECKPPGK</sequence>
<evidence type="ECO:0000256" key="1">
    <source>
        <dbReference type="ARBA" id="ARBA00022723"/>
    </source>
</evidence>
<evidence type="ECO:0000256" key="3">
    <source>
        <dbReference type="ARBA" id="ARBA00022833"/>
    </source>
</evidence>
<keyword evidence="1" id="KW-0479">Metal-binding</keyword>
<dbReference type="SUPFAM" id="SSF144232">
    <property type="entry name" value="HIT/MYND zinc finger-like"/>
    <property type="match status" value="1"/>
</dbReference>
<feature type="transmembrane region" description="Helical" evidence="5">
    <location>
        <begin position="283"/>
        <end position="301"/>
    </location>
</feature>
<evidence type="ECO:0000313" key="8">
    <source>
        <dbReference type="Proteomes" id="UP000198287"/>
    </source>
</evidence>
<keyword evidence="3" id="KW-0862">Zinc</keyword>
<feature type="transmembrane region" description="Helical" evidence="5">
    <location>
        <begin position="79"/>
        <end position="98"/>
    </location>
</feature>
<dbReference type="Pfam" id="PF26080">
    <property type="entry name" value="CUB_animal"/>
    <property type="match status" value="1"/>
</dbReference>
<dbReference type="AlphaFoldDB" id="A0A226D4Y9"/>
<dbReference type="Gene3D" id="6.10.140.2220">
    <property type="match status" value="1"/>
</dbReference>
<keyword evidence="7" id="KW-0378">Hydrolase</keyword>
<evidence type="ECO:0000256" key="5">
    <source>
        <dbReference type="SAM" id="Phobius"/>
    </source>
</evidence>
<dbReference type="Pfam" id="PF01753">
    <property type="entry name" value="zf-MYND"/>
    <property type="match status" value="1"/>
</dbReference>
<feature type="transmembrane region" description="Helical" evidence="5">
    <location>
        <begin position="137"/>
        <end position="162"/>
    </location>
</feature>
<keyword evidence="8" id="KW-1185">Reference proteome</keyword>